<accession>A0A4R6JIC3</accession>
<keyword evidence="2" id="KW-1185">Reference proteome</keyword>
<protein>
    <recommendedName>
        <fullName evidence="3">DUF3800 family protein</fullName>
    </recommendedName>
</protein>
<evidence type="ECO:0000313" key="2">
    <source>
        <dbReference type="Proteomes" id="UP000295388"/>
    </source>
</evidence>
<evidence type="ECO:0000313" key="1">
    <source>
        <dbReference type="EMBL" id="TDO35779.1"/>
    </source>
</evidence>
<proteinExistence type="predicted"/>
<evidence type="ECO:0008006" key="3">
    <source>
        <dbReference type="Google" id="ProtNLM"/>
    </source>
</evidence>
<dbReference type="OrthoDB" id="5188615at2"/>
<comment type="caution">
    <text evidence="1">The sequence shown here is derived from an EMBL/GenBank/DDBJ whole genome shotgun (WGS) entry which is preliminary data.</text>
</comment>
<reference evidence="1 2" key="1">
    <citation type="submission" date="2019-03" db="EMBL/GenBank/DDBJ databases">
        <title>Genomic Encyclopedia of Type Strains, Phase III (KMG-III): the genomes of soil and plant-associated and newly described type strains.</title>
        <authorList>
            <person name="Whitman W."/>
        </authorList>
    </citation>
    <scope>NUCLEOTIDE SEQUENCE [LARGE SCALE GENOMIC DNA]</scope>
    <source>
        <strain evidence="1 2">VKM Ac-2527</strain>
    </source>
</reference>
<dbReference type="EMBL" id="SNWQ01000021">
    <property type="protein sequence ID" value="TDO35779.1"/>
    <property type="molecule type" value="Genomic_DNA"/>
</dbReference>
<name>A0A4R6JIC3_9ACTN</name>
<gene>
    <name evidence="1" type="ORF">EV643_12151</name>
</gene>
<dbReference type="Proteomes" id="UP000295388">
    <property type="component" value="Unassembled WGS sequence"/>
</dbReference>
<organism evidence="1 2">
    <name type="scientific">Kribbella caucasensis</name>
    <dbReference type="NCBI Taxonomy" id="2512215"/>
    <lineage>
        <taxon>Bacteria</taxon>
        <taxon>Bacillati</taxon>
        <taxon>Actinomycetota</taxon>
        <taxon>Actinomycetes</taxon>
        <taxon>Propionibacteriales</taxon>
        <taxon>Kribbellaceae</taxon>
        <taxon>Kribbella</taxon>
    </lineage>
</organism>
<sequence length="170" mass="19942">MPIHVFVDENKSRGLLMAAARCPSGEVAVHRKALRGLLLPGQERLHFNHETDARRKQIIQVIADFHLLVDVYQADRDTWADRRRCLEAVVRDTAGMAERLVVEREESTYDHDQRTLHAACQRFKCFDLRWELMVPKLDPLLWVPDAIAWTWRRGGSWRRSVERFCQVRAL</sequence>
<dbReference type="RefSeq" id="WP_133804249.1">
    <property type="nucleotide sequence ID" value="NZ_SNWQ01000021.1"/>
</dbReference>
<dbReference type="AlphaFoldDB" id="A0A4R6JIC3"/>